<evidence type="ECO:0000313" key="3">
    <source>
        <dbReference type="EMBL" id="AWI78598.1"/>
    </source>
</evidence>
<evidence type="ECO:0000256" key="2">
    <source>
        <dbReference type="SAM" id="Phobius"/>
    </source>
</evidence>
<keyword evidence="2" id="KW-1133">Transmembrane helix</keyword>
<reference evidence="3 4" key="1">
    <citation type="submission" date="2017-06" db="EMBL/GenBank/DDBJ databases">
        <title>Azoarcus sp. TSNA42 complete genome sequence.</title>
        <authorList>
            <person name="Woo J.-H."/>
            <person name="Kim H.-S."/>
        </authorList>
    </citation>
    <scope>NUCLEOTIDE SEQUENCE [LARGE SCALE GENOMIC DNA]</scope>
    <source>
        <strain evidence="3 4">TSNA42</strain>
    </source>
</reference>
<dbReference type="RefSeq" id="WP_108971558.1">
    <property type="nucleotide sequence ID" value="NZ_CP022188.1"/>
</dbReference>
<proteinExistence type="predicted"/>
<dbReference type="EMBL" id="CP022188">
    <property type="protein sequence ID" value="AWI78598.1"/>
    <property type="molecule type" value="Genomic_DNA"/>
</dbReference>
<dbReference type="AlphaFoldDB" id="A0A2U8GYQ0"/>
<organism evidence="3 4">
    <name type="scientific">Parazoarcus communis</name>
    <dbReference type="NCBI Taxonomy" id="41977"/>
    <lineage>
        <taxon>Bacteria</taxon>
        <taxon>Pseudomonadati</taxon>
        <taxon>Pseudomonadota</taxon>
        <taxon>Betaproteobacteria</taxon>
        <taxon>Rhodocyclales</taxon>
        <taxon>Zoogloeaceae</taxon>
        <taxon>Parazoarcus</taxon>
    </lineage>
</organism>
<keyword evidence="1" id="KW-0175">Coiled coil</keyword>
<feature type="coiled-coil region" evidence="1">
    <location>
        <begin position="41"/>
        <end position="69"/>
    </location>
</feature>
<feature type="transmembrane region" description="Helical" evidence="2">
    <location>
        <begin position="15"/>
        <end position="35"/>
    </location>
</feature>
<evidence type="ECO:0000313" key="4">
    <source>
        <dbReference type="Proteomes" id="UP000244902"/>
    </source>
</evidence>
<name>A0A2U8GYQ0_9RHOO</name>
<gene>
    <name evidence="3" type="ORF">CEW87_04010</name>
</gene>
<keyword evidence="2" id="KW-0812">Transmembrane</keyword>
<dbReference type="Proteomes" id="UP000244902">
    <property type="component" value="Chromosome"/>
</dbReference>
<sequence>MTPITQIVTAFVPRWILWALVFAAGAASGAQLVAWSKNAELATLRETHAKAAEKAEQAARTALQDAQDRGDEITHQLHSANRAAMLVQEKLDEKIRQATTGRRCLDGAALRLLDSAPGIARAGVPEAAREPAAAHAASAAADPALDGIEDASAAAADTDVALWARAAAGQYAECVRRFDALIDWHDPTIKRP</sequence>
<dbReference type="OrthoDB" id="8527994at2"/>
<keyword evidence="2" id="KW-0472">Membrane</keyword>
<evidence type="ECO:0000256" key="1">
    <source>
        <dbReference type="SAM" id="Coils"/>
    </source>
</evidence>
<protein>
    <submittedName>
        <fullName evidence="3">Uncharacterized protein</fullName>
    </submittedName>
</protein>
<accession>A0A2U8GYQ0</accession>